<keyword evidence="8" id="KW-1185">Reference proteome</keyword>
<accession>A0A1C1YWZ7</accession>
<feature type="compositionally biased region" description="Low complexity" evidence="4">
    <location>
        <begin position="509"/>
        <end position="532"/>
    </location>
</feature>
<name>A0A1C1YWZ7_9HYPH</name>
<dbReference type="SMART" id="SM00304">
    <property type="entry name" value="HAMP"/>
    <property type="match status" value="3"/>
</dbReference>
<keyword evidence="3" id="KW-0807">Transducer</keyword>
<feature type="region of interest" description="Disordered" evidence="4">
    <location>
        <begin position="272"/>
        <end position="293"/>
    </location>
</feature>
<protein>
    <recommendedName>
        <fullName evidence="9">Chemotaxis protein</fullName>
    </recommendedName>
</protein>
<dbReference type="PROSITE" id="PS50885">
    <property type="entry name" value="HAMP"/>
    <property type="match status" value="2"/>
</dbReference>
<dbReference type="Pfam" id="PF00015">
    <property type="entry name" value="MCPsignal"/>
    <property type="match status" value="1"/>
</dbReference>
<reference evidence="7 8" key="1">
    <citation type="submission" date="2015-12" db="EMBL/GenBank/DDBJ databases">
        <authorList>
            <person name="Shamseldin A."/>
            <person name="Moawad H."/>
            <person name="Abd El-Rahim W.M."/>
            <person name="Sadowsky M.J."/>
        </authorList>
    </citation>
    <scope>NUCLEOTIDE SEQUENCE [LARGE SCALE GENOMIC DNA]</scope>
    <source>
        <strain evidence="7 8">JC234</strain>
    </source>
</reference>
<evidence type="ECO:0000256" key="2">
    <source>
        <dbReference type="ARBA" id="ARBA00029447"/>
    </source>
</evidence>
<dbReference type="AlphaFoldDB" id="A0A1C1YWZ7"/>
<comment type="caution">
    <text evidence="7">The sequence shown here is derived from an EMBL/GenBank/DDBJ whole genome shotgun (WGS) entry which is preliminary data.</text>
</comment>
<evidence type="ECO:0000259" key="5">
    <source>
        <dbReference type="PROSITE" id="PS50111"/>
    </source>
</evidence>
<sequence>MKKTVTIRIKLIGIIAAAALGFASLAAIGWFQGDRTQTSIRSAGATFQEIDTIEAMRLANVELTLAAMDTIIDRDEGKVLPERAETVARSLAVLRDGASEARAVAAKIGRPDLMDGFADDLAEIANAIDVQLTALIESKAEADAFAAIDDAIDGSGERLNAKLSELSVIGKEQVNAQLNSVVEAAGASKVKQSASALVFLLLIGGLVTLIARGILRSLAELREDMQAVAHGDLDRDIRGAERSDETGLMAKTLLAFREAAIGKLNSDREVEAARAEKERRDASSAADRAQTEAERGRVIAALTEGLERLSSGDLSYRIGEAFAPDYEKLRTEFNASVAALATTMREISAGTQSVQLSTREISSASDDLSRRTEQQAASLEQTAAALDQITATVKTSSQRADEASLMASNAKTGAEKSGTVVRNAIGAMEKIEESSHKISQIITVIDDIAFQTNLLALNAGVEAARAGEAGRGFAVVAQEVRELAGRSANAAKEIKTLIETSSLARSRRSWPVSTTTSSRSSPPRTSSPTRSPRSTRRSTRWTR</sequence>
<dbReference type="InterPro" id="IPR004089">
    <property type="entry name" value="MCPsignal_dom"/>
</dbReference>
<dbReference type="STRING" id="1480615.AWJ14_03885"/>
<proteinExistence type="inferred from homology"/>
<dbReference type="PANTHER" id="PTHR43531:SF11">
    <property type="entry name" value="METHYL-ACCEPTING CHEMOTAXIS PROTEIN 3"/>
    <property type="match status" value="1"/>
</dbReference>
<feature type="compositionally biased region" description="Basic residues" evidence="4">
    <location>
        <begin position="533"/>
        <end position="543"/>
    </location>
</feature>
<dbReference type="SUPFAM" id="SSF58104">
    <property type="entry name" value="Methyl-accepting chemotaxis protein (MCP) signaling domain"/>
    <property type="match status" value="1"/>
</dbReference>
<dbReference type="PROSITE" id="PS50111">
    <property type="entry name" value="CHEMOTAXIS_TRANSDUC_2"/>
    <property type="match status" value="1"/>
</dbReference>
<dbReference type="Pfam" id="PF00672">
    <property type="entry name" value="HAMP"/>
    <property type="match status" value="1"/>
</dbReference>
<dbReference type="InterPro" id="IPR051310">
    <property type="entry name" value="MCP_chemotaxis"/>
</dbReference>
<feature type="compositionally biased region" description="Basic and acidic residues" evidence="4">
    <location>
        <begin position="272"/>
        <end position="282"/>
    </location>
</feature>
<evidence type="ECO:0000256" key="4">
    <source>
        <dbReference type="SAM" id="MobiDB-lite"/>
    </source>
</evidence>
<dbReference type="PANTHER" id="PTHR43531">
    <property type="entry name" value="PROTEIN ICFG"/>
    <property type="match status" value="1"/>
</dbReference>
<keyword evidence="1" id="KW-0145">Chemotaxis</keyword>
<dbReference type="EMBL" id="LQZT01000012">
    <property type="protein sequence ID" value="OCW57940.1"/>
    <property type="molecule type" value="Genomic_DNA"/>
</dbReference>
<evidence type="ECO:0008006" key="9">
    <source>
        <dbReference type="Google" id="ProtNLM"/>
    </source>
</evidence>
<dbReference type="GO" id="GO:0016020">
    <property type="term" value="C:membrane"/>
    <property type="evidence" value="ECO:0007669"/>
    <property type="project" value="InterPro"/>
</dbReference>
<evidence type="ECO:0000256" key="1">
    <source>
        <dbReference type="ARBA" id="ARBA00022500"/>
    </source>
</evidence>
<dbReference type="GO" id="GO:0007165">
    <property type="term" value="P:signal transduction"/>
    <property type="evidence" value="ECO:0007669"/>
    <property type="project" value="UniProtKB-KW"/>
</dbReference>
<feature type="domain" description="HAMP" evidence="6">
    <location>
        <begin position="212"/>
        <end position="265"/>
    </location>
</feature>
<feature type="domain" description="Methyl-accepting transducer" evidence="5">
    <location>
        <begin position="350"/>
        <end position="500"/>
    </location>
</feature>
<dbReference type="GO" id="GO:0006935">
    <property type="term" value="P:chemotaxis"/>
    <property type="evidence" value="ECO:0007669"/>
    <property type="project" value="UniProtKB-KW"/>
</dbReference>
<comment type="similarity">
    <text evidence="2">Belongs to the methyl-accepting chemotaxis (MCP) protein family.</text>
</comment>
<dbReference type="RefSeq" id="WP_083220182.1">
    <property type="nucleotide sequence ID" value="NZ_LQZT01000012.1"/>
</dbReference>
<dbReference type="InterPro" id="IPR003660">
    <property type="entry name" value="HAMP_dom"/>
</dbReference>
<feature type="region of interest" description="Disordered" evidence="4">
    <location>
        <begin position="505"/>
        <end position="543"/>
    </location>
</feature>
<evidence type="ECO:0000259" key="6">
    <source>
        <dbReference type="PROSITE" id="PS50885"/>
    </source>
</evidence>
<feature type="domain" description="HAMP" evidence="6">
    <location>
        <begin position="297"/>
        <end position="345"/>
    </location>
</feature>
<gene>
    <name evidence="7" type="ORF">AWJ14_03885</name>
</gene>
<evidence type="ECO:0000256" key="3">
    <source>
        <dbReference type="PROSITE-ProRule" id="PRU00284"/>
    </source>
</evidence>
<organism evidence="7 8">
    <name type="scientific">Hoeflea olei</name>
    <dbReference type="NCBI Taxonomy" id="1480615"/>
    <lineage>
        <taxon>Bacteria</taxon>
        <taxon>Pseudomonadati</taxon>
        <taxon>Pseudomonadota</taxon>
        <taxon>Alphaproteobacteria</taxon>
        <taxon>Hyphomicrobiales</taxon>
        <taxon>Rhizobiaceae</taxon>
        <taxon>Hoeflea</taxon>
    </lineage>
</organism>
<dbReference type="SMART" id="SM00283">
    <property type="entry name" value="MA"/>
    <property type="match status" value="1"/>
</dbReference>
<evidence type="ECO:0000313" key="8">
    <source>
        <dbReference type="Proteomes" id="UP000094795"/>
    </source>
</evidence>
<dbReference type="Gene3D" id="6.10.340.10">
    <property type="match status" value="1"/>
</dbReference>
<dbReference type="SUPFAM" id="SSF158472">
    <property type="entry name" value="HAMP domain-like"/>
    <property type="match status" value="1"/>
</dbReference>
<evidence type="ECO:0000313" key="7">
    <source>
        <dbReference type="EMBL" id="OCW57940.1"/>
    </source>
</evidence>
<dbReference type="Gene3D" id="1.10.287.950">
    <property type="entry name" value="Methyl-accepting chemotaxis protein"/>
    <property type="match status" value="1"/>
</dbReference>
<dbReference type="Proteomes" id="UP000094795">
    <property type="component" value="Unassembled WGS sequence"/>
</dbReference>